<evidence type="ECO:0000256" key="3">
    <source>
        <dbReference type="ARBA" id="ARBA00023002"/>
    </source>
</evidence>
<dbReference type="PRINTS" id="PR00081">
    <property type="entry name" value="GDHRDH"/>
</dbReference>
<comment type="similarity">
    <text evidence="1 4">Belongs to the short-chain dehydrogenases/reductases (SDR) family.</text>
</comment>
<dbReference type="InterPro" id="IPR045313">
    <property type="entry name" value="CBR1-like"/>
</dbReference>
<dbReference type="EMBL" id="JAVCAP010000012">
    <property type="protein sequence ID" value="MDP8567399.1"/>
    <property type="molecule type" value="Genomic_DNA"/>
</dbReference>
<dbReference type="PANTHER" id="PTHR43490">
    <property type="entry name" value="(+)-NEOMENTHOL DEHYDROGENASE"/>
    <property type="match status" value="1"/>
</dbReference>
<evidence type="ECO:0000256" key="1">
    <source>
        <dbReference type="ARBA" id="ARBA00006484"/>
    </source>
</evidence>
<accession>A0ABT9JSF7</accession>
<gene>
    <name evidence="5" type="ORF">Q9291_06020</name>
</gene>
<reference evidence="6" key="1">
    <citation type="journal article" date="2019" name="Int. J. Syst. Evol. Microbiol.">
        <title>The Global Catalogue of Microorganisms (GCM) 10K type strain sequencing project: providing services to taxonomists for standard genome sequencing and annotation.</title>
        <authorList>
            <consortium name="The Broad Institute Genomics Platform"/>
            <consortium name="The Broad Institute Genome Sequencing Center for Infectious Disease"/>
            <person name="Wu L."/>
            <person name="Ma J."/>
        </authorList>
    </citation>
    <scope>NUCLEOTIDE SEQUENCE [LARGE SCALE GENOMIC DNA]</scope>
    <source>
        <strain evidence="6">VKM B-3159</strain>
    </source>
</reference>
<protein>
    <submittedName>
        <fullName evidence="5">SDR family oxidoreductase</fullName>
    </submittedName>
</protein>
<dbReference type="Gene3D" id="3.40.50.720">
    <property type="entry name" value="NAD(P)-binding Rossmann-like Domain"/>
    <property type="match status" value="1"/>
</dbReference>
<dbReference type="CDD" id="cd05324">
    <property type="entry name" value="carb_red_PTCR-like_SDR_c"/>
    <property type="match status" value="1"/>
</dbReference>
<keyword evidence="3" id="KW-0560">Oxidoreductase</keyword>
<name>A0ABT9JSF7_9PROT</name>
<dbReference type="PANTHER" id="PTHR43490:SF99">
    <property type="entry name" value="SHORT-CHAIN DEHYDROGENASE_REDUCTASE"/>
    <property type="match status" value="1"/>
</dbReference>
<dbReference type="InterPro" id="IPR002347">
    <property type="entry name" value="SDR_fam"/>
</dbReference>
<dbReference type="InterPro" id="IPR036291">
    <property type="entry name" value="NAD(P)-bd_dom_sf"/>
</dbReference>
<keyword evidence="6" id="KW-1185">Reference proteome</keyword>
<sequence>MNSRQRIAFITGANRGIGFETAKHLGEAGIKVVIGARDASKGAQAVQQLIQNGVDAEYLHYDASQPHSATAVAQAIEARFGQLDILINNAGILKEDLIGQNNAISIKQEVLKSTFEANFFAVVALTQALLPLLQRSPAGRIVNLTSILGSQTLHSTPNSPIEAAKGLAYNASKSALNMFTIHLAHVLKDSAIKVNSAHPGWVKTELGGPHAPMEISDSWKTSVRLATLDETGPTGGFFHEADALPW</sequence>
<evidence type="ECO:0000256" key="2">
    <source>
        <dbReference type="ARBA" id="ARBA00022857"/>
    </source>
</evidence>
<evidence type="ECO:0000256" key="4">
    <source>
        <dbReference type="RuleBase" id="RU000363"/>
    </source>
</evidence>
<keyword evidence="2" id="KW-0521">NADP</keyword>
<dbReference type="Proteomes" id="UP001225906">
    <property type="component" value="Unassembled WGS sequence"/>
</dbReference>
<evidence type="ECO:0000313" key="5">
    <source>
        <dbReference type="EMBL" id="MDP8567399.1"/>
    </source>
</evidence>
<dbReference type="PRINTS" id="PR00080">
    <property type="entry name" value="SDRFAMILY"/>
</dbReference>
<organism evidence="5 6">
    <name type="scientific">Methylophilus aquaticus</name>
    <dbReference type="NCBI Taxonomy" id="1971610"/>
    <lineage>
        <taxon>Bacteria</taxon>
        <taxon>Pseudomonadati</taxon>
        <taxon>Pseudomonadota</taxon>
        <taxon>Betaproteobacteria</taxon>
        <taxon>Nitrosomonadales</taxon>
        <taxon>Methylophilaceae</taxon>
        <taxon>Methylophilus</taxon>
    </lineage>
</organism>
<evidence type="ECO:0000313" key="6">
    <source>
        <dbReference type="Proteomes" id="UP001225906"/>
    </source>
</evidence>
<dbReference type="RefSeq" id="WP_306389122.1">
    <property type="nucleotide sequence ID" value="NZ_JAVCAP010000012.1"/>
</dbReference>
<dbReference type="SUPFAM" id="SSF51735">
    <property type="entry name" value="NAD(P)-binding Rossmann-fold domains"/>
    <property type="match status" value="1"/>
</dbReference>
<dbReference type="Pfam" id="PF00106">
    <property type="entry name" value="adh_short"/>
    <property type="match status" value="1"/>
</dbReference>
<comment type="caution">
    <text evidence="5">The sequence shown here is derived from an EMBL/GenBank/DDBJ whole genome shotgun (WGS) entry which is preliminary data.</text>
</comment>
<proteinExistence type="inferred from homology"/>